<proteinExistence type="predicted"/>
<keyword evidence="5" id="KW-0539">Nucleus</keyword>
<dbReference type="Gene3D" id="6.10.140.920">
    <property type="match status" value="1"/>
</dbReference>
<dbReference type="InterPro" id="IPR036879">
    <property type="entry name" value="TF_MADSbox_sf"/>
</dbReference>
<organism evidence="7 8">
    <name type="scientific">Coffea arabica</name>
    <name type="common">Arabian coffee</name>
    <dbReference type="NCBI Taxonomy" id="13443"/>
    <lineage>
        <taxon>Eukaryota</taxon>
        <taxon>Viridiplantae</taxon>
        <taxon>Streptophyta</taxon>
        <taxon>Embryophyta</taxon>
        <taxon>Tracheophyta</taxon>
        <taxon>Spermatophyta</taxon>
        <taxon>Magnoliopsida</taxon>
        <taxon>eudicotyledons</taxon>
        <taxon>Gunneridae</taxon>
        <taxon>Pentapetalae</taxon>
        <taxon>asterids</taxon>
        <taxon>lamiids</taxon>
        <taxon>Gentianales</taxon>
        <taxon>Rubiaceae</taxon>
        <taxon>Ixoroideae</taxon>
        <taxon>Gardenieae complex</taxon>
        <taxon>Bertiereae - Coffeeae clade</taxon>
        <taxon>Coffeeae</taxon>
        <taxon>Coffea</taxon>
    </lineage>
</organism>
<comment type="subcellular location">
    <subcellularLocation>
        <location evidence="1">Nucleus</location>
    </subcellularLocation>
</comment>
<evidence type="ECO:0000256" key="4">
    <source>
        <dbReference type="ARBA" id="ARBA00023163"/>
    </source>
</evidence>
<keyword evidence="4" id="KW-0804">Transcription</keyword>
<name>A0ABM4W5R3_COFAR</name>
<keyword evidence="7" id="KW-1185">Reference proteome</keyword>
<gene>
    <name evidence="8" type="primary">LOC140016877</name>
</gene>
<dbReference type="RefSeq" id="XP_071927069.1">
    <property type="nucleotide sequence ID" value="XM_072070968.1"/>
</dbReference>
<reference evidence="8" key="2">
    <citation type="submission" date="2025-08" db="UniProtKB">
        <authorList>
            <consortium name="RefSeq"/>
        </authorList>
    </citation>
    <scope>IDENTIFICATION</scope>
    <source>
        <tissue evidence="8">Leaves</tissue>
    </source>
</reference>
<evidence type="ECO:0000256" key="3">
    <source>
        <dbReference type="ARBA" id="ARBA00023125"/>
    </source>
</evidence>
<sequence>MGKKNNLHDNFSKRRNDLFMKASKLCTLNGAKLALLVFSPGKKAYAFGHSSFGSVIDKFLGNKASPSIHGGTDHHVVANHHGDNISELNKIINLKKQLEANKKCEEVLVQMIQEGQHKNWWQAPIEEMNLEQLLKLEKALKGLKRKVQDEVKSQIMAADISQFLFENVVLKNIKGPSKVKP</sequence>
<accession>A0ABM4W5R3</accession>
<dbReference type="InterPro" id="IPR002100">
    <property type="entry name" value="TF_MADSbox"/>
</dbReference>
<dbReference type="Gene3D" id="3.40.1810.10">
    <property type="entry name" value="Transcription factor, MADS-box"/>
    <property type="match status" value="1"/>
</dbReference>
<evidence type="ECO:0000313" key="8">
    <source>
        <dbReference type="RefSeq" id="XP_071927069.1"/>
    </source>
</evidence>
<dbReference type="PANTHER" id="PTHR11945:SF534">
    <property type="entry name" value="MYOCYTE-SPECIFIC ENHANCER FACTOR 2"/>
    <property type="match status" value="1"/>
</dbReference>
<evidence type="ECO:0000256" key="2">
    <source>
        <dbReference type="ARBA" id="ARBA00023015"/>
    </source>
</evidence>
<reference evidence="7" key="1">
    <citation type="journal article" date="2025" name="Foods">
        <title>Unveiling the Microbial Signatures of Arabica Coffee Cherries: Insights into Ripeness Specific Diversity, Functional Traits, and Implications for Quality and Safety.</title>
        <authorList>
            <consortium name="RefSeq"/>
            <person name="Tenea G.N."/>
            <person name="Cifuentes V."/>
            <person name="Reyes P."/>
            <person name="Cevallos-Vallejos M."/>
        </authorList>
    </citation>
    <scope>NUCLEOTIDE SEQUENCE [LARGE SCALE GENOMIC DNA]</scope>
</reference>
<protein>
    <submittedName>
        <fullName evidence="8">Agamous-like MADS-box protein AGL62</fullName>
    </submittedName>
</protein>
<keyword evidence="2" id="KW-0805">Transcription regulation</keyword>
<dbReference type="Proteomes" id="UP001652660">
    <property type="component" value="Chromosome 1e"/>
</dbReference>
<evidence type="ECO:0000313" key="7">
    <source>
        <dbReference type="Proteomes" id="UP001652660"/>
    </source>
</evidence>
<dbReference type="SUPFAM" id="SSF55455">
    <property type="entry name" value="SRF-like"/>
    <property type="match status" value="1"/>
</dbReference>
<evidence type="ECO:0000256" key="1">
    <source>
        <dbReference type="ARBA" id="ARBA00004123"/>
    </source>
</evidence>
<evidence type="ECO:0000259" key="6">
    <source>
        <dbReference type="PROSITE" id="PS50066"/>
    </source>
</evidence>
<dbReference type="Pfam" id="PF00319">
    <property type="entry name" value="SRF-TF"/>
    <property type="match status" value="1"/>
</dbReference>
<dbReference type="PANTHER" id="PTHR11945">
    <property type="entry name" value="MADS BOX PROTEIN"/>
    <property type="match status" value="1"/>
</dbReference>
<dbReference type="PROSITE" id="PS50066">
    <property type="entry name" value="MADS_BOX_2"/>
    <property type="match status" value="1"/>
</dbReference>
<dbReference type="SMART" id="SM00432">
    <property type="entry name" value="MADS"/>
    <property type="match status" value="1"/>
</dbReference>
<dbReference type="GeneID" id="140016877"/>
<feature type="domain" description="MADS-box" evidence="6">
    <location>
        <begin position="1"/>
        <end position="51"/>
    </location>
</feature>
<evidence type="ECO:0000256" key="5">
    <source>
        <dbReference type="ARBA" id="ARBA00023242"/>
    </source>
</evidence>
<keyword evidence="3" id="KW-0238">DNA-binding</keyword>